<reference evidence="1 2" key="1">
    <citation type="submission" date="2020-08" db="EMBL/GenBank/DDBJ databases">
        <title>Genomic Encyclopedia of Type Strains, Phase IV (KMG-IV): sequencing the most valuable type-strain genomes for metagenomic binning, comparative biology and taxonomic classification.</title>
        <authorList>
            <person name="Goeker M."/>
        </authorList>
    </citation>
    <scope>NUCLEOTIDE SEQUENCE [LARGE SCALE GENOMIC DNA]</scope>
    <source>
        <strain evidence="1 2">DSM 17498</strain>
    </source>
</reference>
<sequence>MLVAELIFAVQIIRDGVWRYVRQTASNVESDRPPPCSHQWRKAP</sequence>
<accession>A0A840MTG1</accession>
<organism evidence="1 2">
    <name type="scientific">Afipia massiliensis</name>
    <dbReference type="NCBI Taxonomy" id="211460"/>
    <lineage>
        <taxon>Bacteria</taxon>
        <taxon>Pseudomonadati</taxon>
        <taxon>Pseudomonadota</taxon>
        <taxon>Alphaproteobacteria</taxon>
        <taxon>Hyphomicrobiales</taxon>
        <taxon>Nitrobacteraceae</taxon>
        <taxon>Afipia</taxon>
    </lineage>
</organism>
<proteinExistence type="predicted"/>
<dbReference type="Proteomes" id="UP000521227">
    <property type="component" value="Unassembled WGS sequence"/>
</dbReference>
<gene>
    <name evidence="1" type="ORF">HNQ36_001187</name>
</gene>
<dbReference type="EMBL" id="JACHIJ010000002">
    <property type="protein sequence ID" value="MBB5051233.1"/>
    <property type="molecule type" value="Genomic_DNA"/>
</dbReference>
<protein>
    <submittedName>
        <fullName evidence="1">Uncharacterized protein</fullName>
    </submittedName>
</protein>
<evidence type="ECO:0000313" key="2">
    <source>
        <dbReference type="Proteomes" id="UP000521227"/>
    </source>
</evidence>
<evidence type="ECO:0000313" key="1">
    <source>
        <dbReference type="EMBL" id="MBB5051233.1"/>
    </source>
</evidence>
<comment type="caution">
    <text evidence="1">The sequence shown here is derived from an EMBL/GenBank/DDBJ whole genome shotgun (WGS) entry which is preliminary data.</text>
</comment>
<name>A0A840MTG1_9BRAD</name>
<dbReference type="AlphaFoldDB" id="A0A840MTG1"/>